<feature type="transmembrane region" description="Helical" evidence="5">
    <location>
        <begin position="162"/>
        <end position="189"/>
    </location>
</feature>
<dbReference type="Pfam" id="PF01925">
    <property type="entry name" value="TauE"/>
    <property type="match status" value="2"/>
</dbReference>
<name>A0A024G4L5_9STRA</name>
<feature type="transmembrane region" description="Helical" evidence="5">
    <location>
        <begin position="75"/>
        <end position="104"/>
    </location>
</feature>
<evidence type="ECO:0000256" key="4">
    <source>
        <dbReference type="ARBA" id="ARBA00023136"/>
    </source>
</evidence>
<dbReference type="STRING" id="65357.A0A024G4L5"/>
<dbReference type="PANTHER" id="PTHR14255">
    <property type="entry name" value="CEREBLON"/>
    <property type="match status" value="1"/>
</dbReference>
<evidence type="ECO:0000313" key="7">
    <source>
        <dbReference type="Proteomes" id="UP000053237"/>
    </source>
</evidence>
<feature type="transmembrane region" description="Helical" evidence="5">
    <location>
        <begin position="321"/>
        <end position="340"/>
    </location>
</feature>
<gene>
    <name evidence="6" type="ORF">BN9_024900</name>
</gene>
<evidence type="ECO:0000256" key="2">
    <source>
        <dbReference type="ARBA" id="ARBA00022692"/>
    </source>
</evidence>
<dbReference type="AlphaFoldDB" id="A0A024G4L5"/>
<keyword evidence="3 5" id="KW-1133">Transmembrane helix</keyword>
<feature type="transmembrane region" description="Helical" evidence="5">
    <location>
        <begin position="408"/>
        <end position="427"/>
    </location>
</feature>
<dbReference type="InterPro" id="IPR002781">
    <property type="entry name" value="TM_pro_TauE-like"/>
</dbReference>
<keyword evidence="7" id="KW-1185">Reference proteome</keyword>
<dbReference type="GO" id="GO:0016567">
    <property type="term" value="P:protein ubiquitination"/>
    <property type="evidence" value="ECO:0007669"/>
    <property type="project" value="TreeGrafter"/>
</dbReference>
<feature type="transmembrane region" description="Helical" evidence="5">
    <location>
        <begin position="505"/>
        <end position="528"/>
    </location>
</feature>
<reference evidence="6 7" key="1">
    <citation type="submission" date="2012-05" db="EMBL/GenBank/DDBJ databases">
        <title>Recombination and specialization in a pathogen metapopulation.</title>
        <authorList>
            <person name="Gardiner A."/>
            <person name="Kemen E."/>
            <person name="Schultz-Larsen T."/>
            <person name="MacLean D."/>
            <person name="Van Oosterhout C."/>
            <person name="Jones J.D.G."/>
        </authorList>
    </citation>
    <scope>NUCLEOTIDE SEQUENCE [LARGE SCALE GENOMIC DNA]</scope>
    <source>
        <strain evidence="6 7">Ac Nc2</strain>
    </source>
</reference>
<dbReference type="PANTHER" id="PTHR14255:SF3">
    <property type="entry name" value="SULFITE EXPORTER TAUE_SAFE FAMILY PROTEIN 5-RELATED"/>
    <property type="match status" value="1"/>
</dbReference>
<dbReference type="EMBL" id="CAIX01000023">
    <property type="protein sequence ID" value="CCI41706.1"/>
    <property type="molecule type" value="Genomic_DNA"/>
</dbReference>
<dbReference type="GO" id="GO:0016020">
    <property type="term" value="C:membrane"/>
    <property type="evidence" value="ECO:0007669"/>
    <property type="project" value="UniProtKB-SubCell"/>
</dbReference>
<dbReference type="OrthoDB" id="434519at2759"/>
<sequence length="538" mass="59293">MRILHIYSLIESVLIAKADTEKYVRSDAVARALNKSYNAPLKPIACIRTSDCDDTDWICINKQCVANSIHPVKRILGVIGTFASAALASGCGLGGGGLLVPLYILTLHLSPQEAIPLSKVCKVIEGWICDFSHGISRQRHPHVASRRLIDFDAVLLMEPMTLAGTVIGVTMITILPDYMVTILLVWLLYTTSTRMLKKAYNILHQESQKETDTVRNVIKYWQLLPLRKKTAHFQIMAFVYLKWKAPTLKANKASSKDIQTQSAHQFTSDDCQDQLLPDKCETIQPSLLRHSAHFSYRGSACKQNIDNTPIGRNIHTAQRNLLCDVGVLSLTWLSLIFVSLVKGGHGASSVVGIECGSYSYWGTIISMPLFFCGVTAHFAQRILKQRVFLESCGYRYAQGEIRWDRHSVVRYPGLCTLAGVAAGMLGIGGGMVKGPLLLEIGCLPQVASATSSTMIFFTSSATVIQYIILGSLDWTQALQYGSIGFLAGIMGQFGVAFMIRKYRKTAFVIFMLAGVIGTSGLCLGVLGLHNFYRNGYFK</sequence>
<keyword evidence="4 5" id="KW-0472">Membrane</keyword>
<proteinExistence type="predicted"/>
<comment type="subcellular location">
    <subcellularLocation>
        <location evidence="1">Membrane</location>
        <topology evidence="1">Multi-pass membrane protein</topology>
    </subcellularLocation>
</comment>
<feature type="transmembrane region" description="Helical" evidence="5">
    <location>
        <begin position="360"/>
        <end position="379"/>
    </location>
</feature>
<dbReference type="GO" id="GO:0031464">
    <property type="term" value="C:Cul4A-RING E3 ubiquitin ligase complex"/>
    <property type="evidence" value="ECO:0007669"/>
    <property type="project" value="TreeGrafter"/>
</dbReference>
<evidence type="ECO:0000313" key="6">
    <source>
        <dbReference type="EMBL" id="CCI41706.1"/>
    </source>
</evidence>
<evidence type="ECO:0000256" key="1">
    <source>
        <dbReference type="ARBA" id="ARBA00004141"/>
    </source>
</evidence>
<comment type="caution">
    <text evidence="6">The sequence shown here is derived from an EMBL/GenBank/DDBJ whole genome shotgun (WGS) entry which is preliminary data.</text>
</comment>
<accession>A0A024G4L5</accession>
<dbReference type="Proteomes" id="UP000053237">
    <property type="component" value="Unassembled WGS sequence"/>
</dbReference>
<keyword evidence="2 5" id="KW-0812">Transmembrane</keyword>
<organism evidence="6 7">
    <name type="scientific">Albugo candida</name>
    <dbReference type="NCBI Taxonomy" id="65357"/>
    <lineage>
        <taxon>Eukaryota</taxon>
        <taxon>Sar</taxon>
        <taxon>Stramenopiles</taxon>
        <taxon>Oomycota</taxon>
        <taxon>Peronosporomycetes</taxon>
        <taxon>Albuginales</taxon>
        <taxon>Albuginaceae</taxon>
        <taxon>Albugo</taxon>
    </lineage>
</organism>
<evidence type="ECO:0000256" key="3">
    <source>
        <dbReference type="ARBA" id="ARBA00022989"/>
    </source>
</evidence>
<evidence type="ECO:0000256" key="5">
    <source>
        <dbReference type="SAM" id="Phobius"/>
    </source>
</evidence>
<feature type="transmembrane region" description="Helical" evidence="5">
    <location>
        <begin position="480"/>
        <end position="499"/>
    </location>
</feature>
<dbReference type="InParanoid" id="A0A024G4L5"/>
<protein>
    <submittedName>
        <fullName evidence="6">Uncharacterized protein</fullName>
    </submittedName>
</protein>